<evidence type="ECO:0000256" key="1">
    <source>
        <dbReference type="SAM" id="MobiDB-lite"/>
    </source>
</evidence>
<dbReference type="InParanoid" id="M4C4R0"/>
<dbReference type="EMBL" id="ABWE02003185">
    <property type="status" value="NOT_ANNOTATED_CDS"/>
    <property type="molecule type" value="Genomic_DNA"/>
</dbReference>
<reference evidence="2" key="2">
    <citation type="submission" date="2015-06" db="UniProtKB">
        <authorList>
            <consortium name="EnsemblProtists"/>
        </authorList>
    </citation>
    <scope>IDENTIFICATION</scope>
    <source>
        <strain evidence="2">Emoy2</strain>
    </source>
</reference>
<protein>
    <submittedName>
        <fullName evidence="2">Uncharacterized protein</fullName>
    </submittedName>
</protein>
<keyword evidence="3" id="KW-1185">Reference proteome</keyword>
<proteinExistence type="predicted"/>
<evidence type="ECO:0000313" key="2">
    <source>
        <dbReference type="EnsemblProtists" id="HpaP814078"/>
    </source>
</evidence>
<reference evidence="3" key="1">
    <citation type="journal article" date="2010" name="Science">
        <title>Signatures of adaptation to obligate biotrophy in the Hyaloperonospora arabidopsidis genome.</title>
        <authorList>
            <person name="Baxter L."/>
            <person name="Tripathy S."/>
            <person name="Ishaque N."/>
            <person name="Boot N."/>
            <person name="Cabral A."/>
            <person name="Kemen E."/>
            <person name="Thines M."/>
            <person name="Ah-Fong A."/>
            <person name="Anderson R."/>
            <person name="Badejoko W."/>
            <person name="Bittner-Eddy P."/>
            <person name="Boore J.L."/>
            <person name="Chibucos M.C."/>
            <person name="Coates M."/>
            <person name="Dehal P."/>
            <person name="Delehaunty K."/>
            <person name="Dong S."/>
            <person name="Downton P."/>
            <person name="Dumas B."/>
            <person name="Fabro G."/>
            <person name="Fronick C."/>
            <person name="Fuerstenberg S.I."/>
            <person name="Fulton L."/>
            <person name="Gaulin E."/>
            <person name="Govers F."/>
            <person name="Hughes L."/>
            <person name="Humphray S."/>
            <person name="Jiang R.H."/>
            <person name="Judelson H."/>
            <person name="Kamoun S."/>
            <person name="Kyung K."/>
            <person name="Meijer H."/>
            <person name="Minx P."/>
            <person name="Morris P."/>
            <person name="Nelson J."/>
            <person name="Phuntumart V."/>
            <person name="Qutob D."/>
            <person name="Rehmany A."/>
            <person name="Rougon-Cardoso A."/>
            <person name="Ryden P."/>
            <person name="Torto-Alalibo T."/>
            <person name="Studholme D."/>
            <person name="Wang Y."/>
            <person name="Win J."/>
            <person name="Wood J."/>
            <person name="Clifton S.W."/>
            <person name="Rogers J."/>
            <person name="Van den Ackerveken G."/>
            <person name="Jones J.D."/>
            <person name="McDowell J.M."/>
            <person name="Beynon J."/>
            <person name="Tyler B.M."/>
        </authorList>
    </citation>
    <scope>NUCLEOTIDE SEQUENCE [LARGE SCALE GENOMIC DNA]</scope>
    <source>
        <strain evidence="3">Emoy2</strain>
    </source>
</reference>
<name>M4C4R0_HYAAE</name>
<feature type="compositionally biased region" description="Basic residues" evidence="1">
    <location>
        <begin position="147"/>
        <end position="160"/>
    </location>
</feature>
<dbReference type="eggNOG" id="ENOG502SD8A">
    <property type="taxonomic scope" value="Eukaryota"/>
</dbReference>
<organism evidence="2 3">
    <name type="scientific">Hyaloperonospora arabidopsidis (strain Emoy2)</name>
    <name type="common">Downy mildew agent</name>
    <name type="synonym">Peronospora arabidopsidis</name>
    <dbReference type="NCBI Taxonomy" id="559515"/>
    <lineage>
        <taxon>Eukaryota</taxon>
        <taxon>Sar</taxon>
        <taxon>Stramenopiles</taxon>
        <taxon>Oomycota</taxon>
        <taxon>Peronosporomycetes</taxon>
        <taxon>Peronosporales</taxon>
        <taxon>Peronosporaceae</taxon>
        <taxon>Hyaloperonospora</taxon>
    </lineage>
</organism>
<sequence length="275" mass="30923">MERALGEPALVLCSACLKSDEHEQRWLPLRCDADQALLVRDVCVHPHCPHLQVCGHLCVPHMLERELVWQDQSHSVRACSGCRESALEIYRKNRDVWFILEEGEHAAQALGVERRVKKPMSSSLEVTGVRTRGADRRTKCSQDQRPLRRGKLRRSVKKHVQKEQGLVNEHRSDNALPNETSKCLWRDKQKRGETETDSTLTASCAAPLAAELGKDDRVLDGNARPVPEEVFCMIAGCTRYAKTGKWCRFHALEPLVFIRPSVCAKTAGSTAVLAK</sequence>
<dbReference type="HOGENOM" id="CLU_092996_0_0_1"/>
<accession>M4C4R0</accession>
<dbReference type="EnsemblProtists" id="HpaT814078">
    <property type="protein sequence ID" value="HpaP814078"/>
    <property type="gene ID" value="HpaG814078"/>
</dbReference>
<dbReference type="AlphaFoldDB" id="M4C4R0"/>
<evidence type="ECO:0000313" key="3">
    <source>
        <dbReference type="Proteomes" id="UP000011713"/>
    </source>
</evidence>
<dbReference type="VEuPathDB" id="FungiDB:HpaG814078"/>
<feature type="compositionally biased region" description="Basic and acidic residues" evidence="1">
    <location>
        <begin position="184"/>
        <end position="194"/>
    </location>
</feature>
<feature type="compositionally biased region" description="Basic and acidic residues" evidence="1">
    <location>
        <begin position="132"/>
        <end position="146"/>
    </location>
</feature>
<dbReference type="Proteomes" id="UP000011713">
    <property type="component" value="Unassembled WGS sequence"/>
</dbReference>
<feature type="region of interest" description="Disordered" evidence="1">
    <location>
        <begin position="131"/>
        <end position="198"/>
    </location>
</feature>
<dbReference type="OMA" id="ELSWQGN"/>